<organism evidence="1 2">
    <name type="scientific">Devosia riboflavina</name>
    <dbReference type="NCBI Taxonomy" id="46914"/>
    <lineage>
        <taxon>Bacteria</taxon>
        <taxon>Pseudomonadati</taxon>
        <taxon>Pseudomonadota</taxon>
        <taxon>Alphaproteobacteria</taxon>
        <taxon>Hyphomicrobiales</taxon>
        <taxon>Devosiaceae</taxon>
        <taxon>Devosia</taxon>
    </lineage>
</organism>
<dbReference type="AlphaFoldDB" id="A0A087M037"/>
<reference evidence="1 2" key="1">
    <citation type="submission" date="2014-08" db="EMBL/GenBank/DDBJ databases">
        <authorList>
            <person name="Hassan Y.I."/>
            <person name="Lepp D."/>
            <person name="Zhou T."/>
        </authorList>
    </citation>
    <scope>NUCLEOTIDE SEQUENCE [LARGE SCALE GENOMIC DNA]</scope>
    <source>
        <strain evidence="1 2">IFO13584</strain>
    </source>
</reference>
<name>A0A087M037_9HYPH</name>
<evidence type="ECO:0000313" key="2">
    <source>
        <dbReference type="Proteomes" id="UP000028981"/>
    </source>
</evidence>
<sequence>MMTADETVAFLRKRPDIRLIGIDGLPVSGKSTLAESLIDALGAKVIYFDDFILPKKDWPEPTEPGFPFLYVRYEEFFHAVEALATSGTCSYRLYDWASGTLGGTRTVEAAGGLVIVEGVSALSPRISALYDLRIWVESDAKTTLAAALARGVGPGSGNGESFSCPALSAISKRNRKNARILSLPGAAPRASHALAI</sequence>
<evidence type="ECO:0000313" key="1">
    <source>
        <dbReference type="EMBL" id="KFL30240.1"/>
    </source>
</evidence>
<dbReference type="Gene3D" id="3.40.50.300">
    <property type="entry name" value="P-loop containing nucleotide triphosphate hydrolases"/>
    <property type="match status" value="1"/>
</dbReference>
<protein>
    <recommendedName>
        <fullName evidence="3">Phosphoribulokinase/uridine kinase domain-containing protein</fullName>
    </recommendedName>
</protein>
<dbReference type="STRING" id="46914.JP75_16825"/>
<dbReference type="Proteomes" id="UP000028981">
    <property type="component" value="Unassembled WGS sequence"/>
</dbReference>
<dbReference type="InterPro" id="IPR027417">
    <property type="entry name" value="P-loop_NTPase"/>
</dbReference>
<dbReference type="EMBL" id="JQGC01000015">
    <property type="protein sequence ID" value="KFL30240.1"/>
    <property type="molecule type" value="Genomic_DNA"/>
</dbReference>
<dbReference type="OrthoDB" id="7375480at2"/>
<dbReference type="PANTHER" id="PTHR10285">
    <property type="entry name" value="URIDINE KINASE"/>
    <property type="match status" value="1"/>
</dbReference>
<accession>A0A087M037</accession>
<keyword evidence="2" id="KW-1185">Reference proteome</keyword>
<proteinExistence type="predicted"/>
<dbReference type="RefSeq" id="WP_035084943.1">
    <property type="nucleotide sequence ID" value="NZ_JQGC01000015.1"/>
</dbReference>
<dbReference type="SUPFAM" id="SSF52540">
    <property type="entry name" value="P-loop containing nucleoside triphosphate hydrolases"/>
    <property type="match status" value="1"/>
</dbReference>
<gene>
    <name evidence="1" type="ORF">JP75_16825</name>
</gene>
<comment type="caution">
    <text evidence="1">The sequence shown here is derived from an EMBL/GenBank/DDBJ whole genome shotgun (WGS) entry which is preliminary data.</text>
</comment>
<evidence type="ECO:0008006" key="3">
    <source>
        <dbReference type="Google" id="ProtNLM"/>
    </source>
</evidence>